<keyword evidence="3" id="KW-1185">Reference proteome</keyword>
<proteinExistence type="predicted"/>
<dbReference type="EMBL" id="FQZA01000002">
    <property type="protein sequence ID" value="SHI73153.1"/>
    <property type="molecule type" value="Genomic_DNA"/>
</dbReference>
<accession>A0A1M6DJ50</accession>
<evidence type="ECO:0000256" key="1">
    <source>
        <dbReference type="SAM" id="SignalP"/>
    </source>
</evidence>
<evidence type="ECO:0000313" key="3">
    <source>
        <dbReference type="Proteomes" id="UP000184040"/>
    </source>
</evidence>
<dbReference type="RefSeq" id="WP_073127311.1">
    <property type="nucleotide sequence ID" value="NZ_FQZA01000002.1"/>
</dbReference>
<sequence length="168" mass="17287">MFRSALLLSAALAVPAAAQTADDATTIGSLDGTLDGVQVAYVIVDGEDLPTGWSETDTGIELTLRAYPADGPQGEDDSLTVTVTADPSSRQGEMQSGEVTLTRNGDTLTATDEAIDLTVNSLEVTGDSLLIEGNIRATMGPGEADLSVVSDEGVTLSADLQATVIRDE</sequence>
<dbReference type="Proteomes" id="UP000184040">
    <property type="component" value="Unassembled WGS sequence"/>
</dbReference>
<dbReference type="STRING" id="313368.SAMN04488012_102410"/>
<protein>
    <recommendedName>
        <fullName evidence="4">Lipopolysaccharide export system protein LptA</fullName>
    </recommendedName>
</protein>
<name>A0A1M6DJ50_9RHOB</name>
<feature type="chain" id="PRO_5012883943" description="Lipopolysaccharide export system protein LptA" evidence="1">
    <location>
        <begin position="21"/>
        <end position="168"/>
    </location>
</feature>
<evidence type="ECO:0008006" key="4">
    <source>
        <dbReference type="Google" id="ProtNLM"/>
    </source>
</evidence>
<dbReference type="AlphaFoldDB" id="A0A1M6DJ50"/>
<feature type="signal peptide" evidence="1">
    <location>
        <begin position="1"/>
        <end position="20"/>
    </location>
</feature>
<reference evidence="2 3" key="1">
    <citation type="submission" date="2016-11" db="EMBL/GenBank/DDBJ databases">
        <authorList>
            <person name="Jaros S."/>
            <person name="Januszkiewicz K."/>
            <person name="Wedrychowicz H."/>
        </authorList>
    </citation>
    <scope>NUCLEOTIDE SEQUENCE [LARGE SCALE GENOMIC DNA]</scope>
    <source>
        <strain evidence="2 3">DSM 26892</strain>
    </source>
</reference>
<organism evidence="2 3">
    <name type="scientific">Palleronia salina</name>
    <dbReference type="NCBI Taxonomy" id="313368"/>
    <lineage>
        <taxon>Bacteria</taxon>
        <taxon>Pseudomonadati</taxon>
        <taxon>Pseudomonadota</taxon>
        <taxon>Alphaproteobacteria</taxon>
        <taxon>Rhodobacterales</taxon>
        <taxon>Roseobacteraceae</taxon>
        <taxon>Palleronia</taxon>
    </lineage>
</organism>
<keyword evidence="1" id="KW-0732">Signal</keyword>
<evidence type="ECO:0000313" key="2">
    <source>
        <dbReference type="EMBL" id="SHI73153.1"/>
    </source>
</evidence>
<gene>
    <name evidence="2" type="ORF">SAMN04488012_102410</name>
</gene>